<name>A0A0F9E8X3_9ZZZZ</name>
<comment type="caution">
    <text evidence="2">The sequence shown here is derived from an EMBL/GenBank/DDBJ whole genome shotgun (WGS) entry which is preliminary data.</text>
</comment>
<accession>A0A0F9E8X3</accession>
<feature type="non-terminal residue" evidence="2">
    <location>
        <position position="227"/>
    </location>
</feature>
<protein>
    <recommendedName>
        <fullName evidence="1">DUF2341 domain-containing protein</fullName>
    </recommendedName>
</protein>
<dbReference type="EMBL" id="LAZR01028407">
    <property type="protein sequence ID" value="KKL62701.1"/>
    <property type="molecule type" value="Genomic_DNA"/>
</dbReference>
<feature type="domain" description="DUF2341" evidence="1">
    <location>
        <begin position="71"/>
        <end position="138"/>
    </location>
</feature>
<organism evidence="2">
    <name type="scientific">marine sediment metagenome</name>
    <dbReference type="NCBI Taxonomy" id="412755"/>
    <lineage>
        <taxon>unclassified sequences</taxon>
        <taxon>metagenomes</taxon>
        <taxon>ecological metagenomes</taxon>
    </lineage>
</organism>
<evidence type="ECO:0000313" key="2">
    <source>
        <dbReference type="EMBL" id="KKL62701.1"/>
    </source>
</evidence>
<dbReference type="InterPro" id="IPR018765">
    <property type="entry name" value="DUF2341"/>
</dbReference>
<evidence type="ECO:0000259" key="1">
    <source>
        <dbReference type="Pfam" id="PF10102"/>
    </source>
</evidence>
<reference evidence="2" key="1">
    <citation type="journal article" date="2015" name="Nature">
        <title>Complex archaea that bridge the gap between prokaryotes and eukaryotes.</title>
        <authorList>
            <person name="Spang A."/>
            <person name="Saw J.H."/>
            <person name="Jorgensen S.L."/>
            <person name="Zaremba-Niedzwiedzka K."/>
            <person name="Martijn J."/>
            <person name="Lind A.E."/>
            <person name="van Eijk R."/>
            <person name="Schleper C."/>
            <person name="Guy L."/>
            <person name="Ettema T.J."/>
        </authorList>
    </citation>
    <scope>NUCLEOTIDE SEQUENCE</scope>
</reference>
<proteinExistence type="predicted"/>
<gene>
    <name evidence="2" type="ORF">LCGC14_2182540</name>
</gene>
<dbReference type="Pfam" id="PF10102">
    <property type="entry name" value="DUF2341"/>
    <property type="match status" value="1"/>
</dbReference>
<dbReference type="AlphaFoldDB" id="A0A0F9E8X3"/>
<sequence>MNRFVFLAGIVMLLLVSGNVSGSWWDTDWSNRIPITLKTSNILSSPVTDDFVIPIDINSDQATFWAEIQADGDDIRFVSSDDVTEYDFHFEDFNYAFEDLNAWVKVTDTFPSATDLLMYVYFRNAGASTAQDEQATYAGTDYNAVWHMADNNVTGQHNSTADEYNLNHVFTPTVLQPGQISEGIKYESTNSELSDNETVLSAETTQLSILFWVKKPTQWDSSSTPGE</sequence>